<sequence length="123" mass="13780">MWKRAILTGREEGLSAFPLEPIKPIEGVYNGSLKIQGGEEKRREEESEYKEITEKLSLSPSSLSLDLSLSLSHTKKMTPSLGVTAVRNRLTLPSRASLIFCSTRKRDELVNNLGQNVFQFGLE</sequence>
<dbReference type="EMBL" id="HG994370">
    <property type="protein sequence ID" value="CAF2065621.1"/>
    <property type="molecule type" value="Genomic_DNA"/>
</dbReference>
<protein>
    <submittedName>
        <fullName evidence="1">(rape) hypothetical protein</fullName>
    </submittedName>
</protein>
<evidence type="ECO:0000313" key="1">
    <source>
        <dbReference type="EMBL" id="CAF2065621.1"/>
    </source>
</evidence>
<organism evidence="1">
    <name type="scientific">Brassica napus</name>
    <name type="common">Rape</name>
    <dbReference type="NCBI Taxonomy" id="3708"/>
    <lineage>
        <taxon>Eukaryota</taxon>
        <taxon>Viridiplantae</taxon>
        <taxon>Streptophyta</taxon>
        <taxon>Embryophyta</taxon>
        <taxon>Tracheophyta</taxon>
        <taxon>Spermatophyta</taxon>
        <taxon>Magnoliopsida</taxon>
        <taxon>eudicotyledons</taxon>
        <taxon>Gunneridae</taxon>
        <taxon>Pentapetalae</taxon>
        <taxon>rosids</taxon>
        <taxon>malvids</taxon>
        <taxon>Brassicales</taxon>
        <taxon>Brassicaceae</taxon>
        <taxon>Brassiceae</taxon>
        <taxon>Brassica</taxon>
    </lineage>
</organism>
<dbReference type="AlphaFoldDB" id="A0A816R0W2"/>
<dbReference type="Proteomes" id="UP001295469">
    <property type="component" value="Chromosome C06"/>
</dbReference>
<reference evidence="1" key="1">
    <citation type="submission" date="2021-01" db="EMBL/GenBank/DDBJ databases">
        <authorList>
            <consortium name="Genoscope - CEA"/>
            <person name="William W."/>
        </authorList>
    </citation>
    <scope>NUCLEOTIDE SEQUENCE</scope>
</reference>
<accession>A0A816R0W2</accession>
<name>A0A816R0W2_BRANA</name>
<proteinExistence type="predicted"/>
<gene>
    <name evidence="1" type="ORF">DARMORV10_C06P52700.1</name>
</gene>